<dbReference type="SUPFAM" id="SSF53474">
    <property type="entry name" value="alpha/beta-Hydrolases"/>
    <property type="match status" value="1"/>
</dbReference>
<name>A0A9P4IEP2_9PEZI</name>
<evidence type="ECO:0000256" key="1">
    <source>
        <dbReference type="SAM" id="Phobius"/>
    </source>
</evidence>
<keyword evidence="4" id="KW-1185">Reference proteome</keyword>
<dbReference type="InterPro" id="IPR029058">
    <property type="entry name" value="AB_hydrolase_fold"/>
</dbReference>
<feature type="domain" description="AB hydrolase-1" evidence="2">
    <location>
        <begin position="94"/>
        <end position="184"/>
    </location>
</feature>
<dbReference type="GO" id="GO:0008474">
    <property type="term" value="F:palmitoyl-(protein) hydrolase activity"/>
    <property type="evidence" value="ECO:0007669"/>
    <property type="project" value="TreeGrafter"/>
</dbReference>
<keyword evidence="1" id="KW-0472">Membrane</keyword>
<sequence>MSYYMNNVVNALRVSLIGSSGIAVLLSGLLYFKQNEIIYPRNVPANARSLVPQPEEFHIPSHCADEVYIDTPDGEKLHAFHIRPANPARARNVTILMFHGNAGNIGYRLPIARVLHDELACSVLMVQYRGYGLSSGTPNEKGLNIDAQAGLDWIRNSQELRDTKVVVYGQSLGGAVGTGLVVRAQKEARENEKWKGQIAGMILENTFLSIKKMIPSAFPPARYLAPLCHQIWPTEEMLPKITDIPILFLSGLKDEIVPPSHMRTLYEICRSEPKVWHELPEGTHNDTVAEPGYFQAVDDFLRTYVCPTKGRRWPA</sequence>
<keyword evidence="1" id="KW-0812">Transmembrane</keyword>
<accession>A0A9P4IEP2</accession>
<dbReference type="Gene3D" id="3.40.50.1820">
    <property type="entry name" value="alpha/beta hydrolase"/>
    <property type="match status" value="2"/>
</dbReference>
<organism evidence="3 4">
    <name type="scientific">Rhizodiscina lignyota</name>
    <dbReference type="NCBI Taxonomy" id="1504668"/>
    <lineage>
        <taxon>Eukaryota</taxon>
        <taxon>Fungi</taxon>
        <taxon>Dikarya</taxon>
        <taxon>Ascomycota</taxon>
        <taxon>Pezizomycotina</taxon>
        <taxon>Dothideomycetes</taxon>
        <taxon>Pleosporomycetidae</taxon>
        <taxon>Aulographales</taxon>
        <taxon>Rhizodiscinaceae</taxon>
        <taxon>Rhizodiscina</taxon>
    </lineage>
</organism>
<feature type="transmembrane region" description="Helical" evidence="1">
    <location>
        <begin position="12"/>
        <end position="32"/>
    </location>
</feature>
<dbReference type="GO" id="GO:0016020">
    <property type="term" value="C:membrane"/>
    <property type="evidence" value="ECO:0007669"/>
    <property type="project" value="TreeGrafter"/>
</dbReference>
<reference evidence="3" key="1">
    <citation type="journal article" date="2020" name="Stud. Mycol.">
        <title>101 Dothideomycetes genomes: a test case for predicting lifestyles and emergence of pathogens.</title>
        <authorList>
            <person name="Haridas S."/>
            <person name="Albert R."/>
            <person name="Binder M."/>
            <person name="Bloem J."/>
            <person name="Labutti K."/>
            <person name="Salamov A."/>
            <person name="Andreopoulos B."/>
            <person name="Baker S."/>
            <person name="Barry K."/>
            <person name="Bills G."/>
            <person name="Bluhm B."/>
            <person name="Cannon C."/>
            <person name="Castanera R."/>
            <person name="Culley D."/>
            <person name="Daum C."/>
            <person name="Ezra D."/>
            <person name="Gonzalez J."/>
            <person name="Henrissat B."/>
            <person name="Kuo A."/>
            <person name="Liang C."/>
            <person name="Lipzen A."/>
            <person name="Lutzoni F."/>
            <person name="Magnuson J."/>
            <person name="Mondo S."/>
            <person name="Nolan M."/>
            <person name="Ohm R."/>
            <person name="Pangilinan J."/>
            <person name="Park H.-J."/>
            <person name="Ramirez L."/>
            <person name="Alfaro M."/>
            <person name="Sun H."/>
            <person name="Tritt A."/>
            <person name="Yoshinaga Y."/>
            <person name="Zwiers L.-H."/>
            <person name="Turgeon B."/>
            <person name="Goodwin S."/>
            <person name="Spatafora J."/>
            <person name="Crous P."/>
            <person name="Grigoriev I."/>
        </authorList>
    </citation>
    <scope>NUCLEOTIDE SEQUENCE</scope>
    <source>
        <strain evidence="3">CBS 133067</strain>
    </source>
</reference>
<dbReference type="PANTHER" id="PTHR12277">
    <property type="entry name" value="ALPHA/BETA HYDROLASE DOMAIN-CONTAINING PROTEIN"/>
    <property type="match status" value="1"/>
</dbReference>
<dbReference type="EMBL" id="ML978126">
    <property type="protein sequence ID" value="KAF2098628.1"/>
    <property type="molecule type" value="Genomic_DNA"/>
</dbReference>
<dbReference type="AlphaFoldDB" id="A0A9P4IEP2"/>
<comment type="caution">
    <text evidence="3">The sequence shown here is derived from an EMBL/GenBank/DDBJ whole genome shotgun (WGS) entry which is preliminary data.</text>
</comment>
<dbReference type="InterPro" id="IPR000073">
    <property type="entry name" value="AB_hydrolase_1"/>
</dbReference>
<gene>
    <name evidence="3" type="ORF">NA57DRAFT_75866</name>
</gene>
<evidence type="ECO:0000313" key="3">
    <source>
        <dbReference type="EMBL" id="KAF2098628.1"/>
    </source>
</evidence>
<dbReference type="PANTHER" id="PTHR12277:SF81">
    <property type="entry name" value="PROTEIN ABHD13"/>
    <property type="match status" value="1"/>
</dbReference>
<evidence type="ECO:0000313" key="4">
    <source>
        <dbReference type="Proteomes" id="UP000799772"/>
    </source>
</evidence>
<keyword evidence="1" id="KW-1133">Transmembrane helix</keyword>
<dbReference type="Pfam" id="PF00561">
    <property type="entry name" value="Abhydrolase_1"/>
    <property type="match status" value="1"/>
</dbReference>
<dbReference type="Proteomes" id="UP000799772">
    <property type="component" value="Unassembled WGS sequence"/>
</dbReference>
<protein>
    <submittedName>
        <fullName evidence="3">BEM46 family protein</fullName>
    </submittedName>
</protein>
<evidence type="ECO:0000259" key="2">
    <source>
        <dbReference type="Pfam" id="PF00561"/>
    </source>
</evidence>
<dbReference type="OrthoDB" id="10249433at2759"/>
<proteinExistence type="predicted"/>